<dbReference type="SUPFAM" id="SSF54791">
    <property type="entry name" value="Eukaryotic type KH-domain (KH-domain type I)"/>
    <property type="match status" value="1"/>
</dbReference>
<dbReference type="Pfam" id="PF01966">
    <property type="entry name" value="HD"/>
    <property type="match status" value="1"/>
</dbReference>
<dbReference type="InterPro" id="IPR006674">
    <property type="entry name" value="HD_domain"/>
</dbReference>
<feature type="transmembrane region" description="Helical" evidence="5">
    <location>
        <begin position="6"/>
        <end position="25"/>
    </location>
</feature>
<dbReference type="PROSITE" id="PS50084">
    <property type="entry name" value="KH_TYPE_1"/>
    <property type="match status" value="1"/>
</dbReference>
<dbReference type="InterPro" id="IPR017705">
    <property type="entry name" value="Ribonuclease_Y"/>
</dbReference>
<dbReference type="NCBIfam" id="TIGR03319">
    <property type="entry name" value="RNase_Y"/>
    <property type="match status" value="1"/>
</dbReference>
<comment type="function">
    <text evidence="5">Endoribonuclease that initiates mRNA decay.</text>
</comment>
<evidence type="ECO:0000256" key="1">
    <source>
        <dbReference type="ARBA" id="ARBA00022722"/>
    </source>
</evidence>
<dbReference type="GO" id="GO:0016787">
    <property type="term" value="F:hydrolase activity"/>
    <property type="evidence" value="ECO:0007669"/>
    <property type="project" value="UniProtKB-KW"/>
</dbReference>
<dbReference type="CDD" id="cd00077">
    <property type="entry name" value="HDc"/>
    <property type="match status" value="1"/>
</dbReference>
<dbReference type="PANTHER" id="PTHR12826:SF15">
    <property type="entry name" value="RIBONUCLEASE Y"/>
    <property type="match status" value="1"/>
</dbReference>
<keyword evidence="5" id="KW-0812">Transmembrane</keyword>
<dbReference type="EC" id="3.1.-.-" evidence="5 6"/>
<name>A0A1G2Q2V2_9BACT</name>
<sequence>MGENLIPVAFLAAGLAVGIAGGYVLRKLLAVKSKDMAEAQAMSIINEAKNEEKDILIKAKEQSLKLIEEAKQEESDRRKELQHLQERLEKREATFDQKLLDLEGEKQRAEEERLKFEGVREEIKKIREDQLAKLEKIAGLSQEDAKKVLVDYIEEKNKEDLTVRIRKLEEGSTSEVERRARTMLAGVMERIASSHAIETTTSVVNLPSDDMKGRIIGKEGRNIKAIEQLTGVEIIVDETPGAIVLSGFNPIRRHVAKKALETLLQDGRIHPGRIEEAIEKAKREMTEDIKKAGEEAAYEVGVAGLDPKLIQLLGRLKFRTSYGQNVLQHSKEVALISKLLAEELGANVTVAVKGGLLHDIGKAVDHEIQGSHPEIGYDIMKKFGLPEEIAYLAIAHHEDNPKTLEGVITKVADAVSGARPGARKDTYENYLQRLQELEDVATGFEGVEKAYAIQAGREVRVFVRPGEIDDFQAVKMARSIADKIEQELKYPGEIKVNVIRETRIIEYAR</sequence>
<dbReference type="CDD" id="cd22431">
    <property type="entry name" value="KH-I_RNaseY"/>
    <property type="match status" value="1"/>
</dbReference>
<feature type="domain" description="HD" evidence="8">
    <location>
        <begin position="326"/>
        <end position="418"/>
    </location>
</feature>
<dbReference type="SUPFAM" id="SSF109604">
    <property type="entry name" value="HD-domain/PDEase-like"/>
    <property type="match status" value="1"/>
</dbReference>
<dbReference type="SMART" id="SM00471">
    <property type="entry name" value="HDc"/>
    <property type="match status" value="1"/>
</dbReference>
<dbReference type="InterPro" id="IPR006675">
    <property type="entry name" value="HDIG_dom"/>
</dbReference>
<keyword evidence="5" id="KW-1133">Transmembrane helix</keyword>
<comment type="similarity">
    <text evidence="5">Belongs to the RNase Y family.</text>
</comment>
<dbReference type="InterPro" id="IPR004087">
    <property type="entry name" value="KH_dom"/>
</dbReference>
<evidence type="ECO:0000256" key="3">
    <source>
        <dbReference type="ARBA" id="ARBA00022801"/>
    </source>
</evidence>
<dbReference type="Pfam" id="PF12072">
    <property type="entry name" value="RNase_Y_N"/>
    <property type="match status" value="1"/>
</dbReference>
<evidence type="ECO:0000313" key="9">
    <source>
        <dbReference type="EMBL" id="OHA54903.1"/>
    </source>
</evidence>
<dbReference type="Gene3D" id="3.30.1370.10">
    <property type="entry name" value="K Homology domain, type 1"/>
    <property type="match status" value="1"/>
</dbReference>
<evidence type="ECO:0000256" key="6">
    <source>
        <dbReference type="NCBIfam" id="TIGR03319"/>
    </source>
</evidence>
<keyword evidence="2 5" id="KW-0255">Endonuclease</keyword>
<dbReference type="HAMAP" id="MF_00335">
    <property type="entry name" value="RNase_Y"/>
    <property type="match status" value="1"/>
</dbReference>
<dbReference type="NCBIfam" id="TIGR00277">
    <property type="entry name" value="HDIG"/>
    <property type="match status" value="1"/>
</dbReference>
<proteinExistence type="inferred from homology"/>
<dbReference type="PROSITE" id="PS51831">
    <property type="entry name" value="HD"/>
    <property type="match status" value="1"/>
</dbReference>
<dbReference type="GO" id="GO:0004521">
    <property type="term" value="F:RNA endonuclease activity"/>
    <property type="evidence" value="ECO:0007669"/>
    <property type="project" value="UniProtKB-UniRule"/>
</dbReference>
<evidence type="ECO:0000313" key="10">
    <source>
        <dbReference type="Proteomes" id="UP000178936"/>
    </source>
</evidence>
<dbReference type="Pfam" id="PF00013">
    <property type="entry name" value="KH_1"/>
    <property type="match status" value="1"/>
</dbReference>
<dbReference type="InterPro" id="IPR036612">
    <property type="entry name" value="KH_dom_type_1_sf"/>
</dbReference>
<dbReference type="AlphaFoldDB" id="A0A1G2Q2V2"/>
<keyword evidence="7" id="KW-0175">Coiled coil</keyword>
<dbReference type="InterPro" id="IPR022711">
    <property type="entry name" value="RNase_Y_N"/>
</dbReference>
<dbReference type="EMBL" id="MHTB01000033">
    <property type="protein sequence ID" value="OHA54903.1"/>
    <property type="molecule type" value="Genomic_DNA"/>
</dbReference>
<evidence type="ECO:0000256" key="5">
    <source>
        <dbReference type="HAMAP-Rule" id="MF_00335"/>
    </source>
</evidence>
<dbReference type="SMART" id="SM00322">
    <property type="entry name" value="KH"/>
    <property type="match status" value="1"/>
</dbReference>
<evidence type="ECO:0000256" key="2">
    <source>
        <dbReference type="ARBA" id="ARBA00022759"/>
    </source>
</evidence>
<comment type="subcellular location">
    <subcellularLocation>
        <location evidence="5">Cell membrane</location>
        <topology evidence="5">Single-pass membrane protein</topology>
    </subcellularLocation>
</comment>
<dbReference type="Proteomes" id="UP000178936">
    <property type="component" value="Unassembled WGS sequence"/>
</dbReference>
<dbReference type="InterPro" id="IPR003607">
    <property type="entry name" value="HD/PDEase_dom"/>
</dbReference>
<dbReference type="Gene3D" id="1.10.3210.10">
    <property type="entry name" value="Hypothetical protein af1432"/>
    <property type="match status" value="1"/>
</dbReference>
<dbReference type="GO" id="GO:0003723">
    <property type="term" value="F:RNA binding"/>
    <property type="evidence" value="ECO:0007669"/>
    <property type="project" value="UniProtKB-UniRule"/>
</dbReference>
<evidence type="ECO:0000256" key="7">
    <source>
        <dbReference type="SAM" id="Coils"/>
    </source>
</evidence>
<accession>A0A1G2Q2V2</accession>
<reference evidence="9 10" key="1">
    <citation type="journal article" date="2016" name="Nat. Commun.">
        <title>Thousands of microbial genomes shed light on interconnected biogeochemical processes in an aquifer system.</title>
        <authorList>
            <person name="Anantharaman K."/>
            <person name="Brown C.T."/>
            <person name="Hug L.A."/>
            <person name="Sharon I."/>
            <person name="Castelle C.J."/>
            <person name="Probst A.J."/>
            <person name="Thomas B.C."/>
            <person name="Singh A."/>
            <person name="Wilkins M.J."/>
            <person name="Karaoz U."/>
            <person name="Brodie E.L."/>
            <person name="Williams K.H."/>
            <person name="Hubbard S.S."/>
            <person name="Banfield J.F."/>
        </authorList>
    </citation>
    <scope>NUCLEOTIDE SEQUENCE [LARGE SCALE GENOMIC DNA]</scope>
</reference>
<dbReference type="PANTHER" id="PTHR12826">
    <property type="entry name" value="RIBONUCLEASE Y"/>
    <property type="match status" value="1"/>
</dbReference>
<keyword evidence="4 5" id="KW-0694">RNA-binding</keyword>
<keyword evidence="1 5" id="KW-0540">Nuclease</keyword>
<feature type="coiled-coil region" evidence="7">
    <location>
        <begin position="34"/>
        <end position="129"/>
    </location>
</feature>
<keyword evidence="5" id="KW-0472">Membrane</keyword>
<protein>
    <recommendedName>
        <fullName evidence="5 6">Ribonuclease Y</fullName>
        <shortName evidence="5">RNase Y</shortName>
        <ecNumber evidence="5 6">3.1.-.-</ecNumber>
    </recommendedName>
</protein>
<organism evidence="9 10">
    <name type="scientific">Candidatus Veblenbacteria bacterium RIFOXYA2_FULL_43_9</name>
    <dbReference type="NCBI Taxonomy" id="1802425"/>
    <lineage>
        <taxon>Bacteria</taxon>
        <taxon>Candidatus Vebleniibacteriota</taxon>
    </lineage>
</organism>
<evidence type="ECO:0000256" key="4">
    <source>
        <dbReference type="ARBA" id="ARBA00022884"/>
    </source>
</evidence>
<keyword evidence="5" id="KW-1003">Cell membrane</keyword>
<dbReference type="GO" id="GO:0006402">
    <property type="term" value="P:mRNA catabolic process"/>
    <property type="evidence" value="ECO:0007669"/>
    <property type="project" value="UniProtKB-UniRule"/>
</dbReference>
<gene>
    <name evidence="5" type="primary">rny</name>
    <name evidence="9" type="ORF">A2226_02775</name>
</gene>
<keyword evidence="3 5" id="KW-0378">Hydrolase</keyword>
<comment type="caution">
    <text evidence="9">The sequence shown here is derived from an EMBL/GenBank/DDBJ whole genome shotgun (WGS) entry which is preliminary data.</text>
</comment>
<evidence type="ECO:0000259" key="8">
    <source>
        <dbReference type="PROSITE" id="PS51831"/>
    </source>
</evidence>
<dbReference type="InterPro" id="IPR004088">
    <property type="entry name" value="KH_dom_type_1"/>
</dbReference>
<dbReference type="GO" id="GO:0005886">
    <property type="term" value="C:plasma membrane"/>
    <property type="evidence" value="ECO:0007669"/>
    <property type="project" value="UniProtKB-SubCell"/>
</dbReference>